<accession>A0A934K8V6</accession>
<dbReference type="EMBL" id="JAEKNQ010000013">
    <property type="protein sequence ID" value="MBJ7602124.1"/>
    <property type="molecule type" value="Genomic_DNA"/>
</dbReference>
<organism evidence="2 3">
    <name type="scientific">Candidatus Dormiibacter inghamiae</name>
    <dbReference type="NCBI Taxonomy" id="3127013"/>
    <lineage>
        <taxon>Bacteria</taxon>
        <taxon>Bacillati</taxon>
        <taxon>Candidatus Dormiibacterota</taxon>
        <taxon>Candidatus Dormibacteria</taxon>
        <taxon>Candidatus Dormibacterales</taxon>
        <taxon>Candidatus Dormibacteraceae</taxon>
        <taxon>Candidatus Dormiibacter</taxon>
    </lineage>
</organism>
<feature type="transmembrane region" description="Helical" evidence="1">
    <location>
        <begin position="55"/>
        <end position="75"/>
    </location>
</feature>
<dbReference type="RefSeq" id="WP_338176518.1">
    <property type="nucleotide sequence ID" value="NZ_JAEKNQ010000013.1"/>
</dbReference>
<evidence type="ECO:0000313" key="2">
    <source>
        <dbReference type="EMBL" id="MBJ7602124.1"/>
    </source>
</evidence>
<keyword evidence="1" id="KW-0812">Transmembrane</keyword>
<keyword evidence="1" id="KW-1133">Transmembrane helix</keyword>
<comment type="caution">
    <text evidence="2">The sequence shown here is derived from an EMBL/GenBank/DDBJ whole genome shotgun (WGS) entry which is preliminary data.</text>
</comment>
<protein>
    <submittedName>
        <fullName evidence="2">Uncharacterized protein</fullName>
    </submittedName>
</protein>
<dbReference type="AlphaFoldDB" id="A0A934K8V6"/>
<keyword evidence="1" id="KW-0472">Membrane</keyword>
<proteinExistence type="predicted"/>
<evidence type="ECO:0000256" key="1">
    <source>
        <dbReference type="SAM" id="Phobius"/>
    </source>
</evidence>
<reference evidence="2 3" key="1">
    <citation type="submission" date="2020-10" db="EMBL/GenBank/DDBJ databases">
        <title>Ca. Dormibacterota MAGs.</title>
        <authorList>
            <person name="Montgomery K."/>
        </authorList>
    </citation>
    <scope>NUCLEOTIDE SEQUENCE [LARGE SCALE GENOMIC DNA]</scope>
    <source>
        <strain evidence="2">SC8811_S16_3</strain>
    </source>
</reference>
<feature type="transmembrane region" description="Helical" evidence="1">
    <location>
        <begin position="17"/>
        <end position="35"/>
    </location>
</feature>
<name>A0A934K8V6_9BACT</name>
<dbReference type="Proteomes" id="UP000620075">
    <property type="component" value="Unassembled WGS sequence"/>
</dbReference>
<gene>
    <name evidence="2" type="ORF">JF888_02850</name>
</gene>
<evidence type="ECO:0000313" key="3">
    <source>
        <dbReference type="Proteomes" id="UP000620075"/>
    </source>
</evidence>
<sequence>MEQPILYAEQTWRSQRIMVIALLAFGVVGGAASLLLPAFRNVAPYDLAGFKVQSYFIYAIYIPLGLLVLAFLLTYRWRSRVELLPEGFKVKNLIRSTFIPYELVRTARVNPLYRHFEGARKRYLRSGPARALGPKPAVFIRLRSQDERFPALQKRLGARLMEGEILALPVPDADGLALDLSARIPRAAAVNRGGQRRPKRSR</sequence>